<evidence type="ECO:0000313" key="2">
    <source>
        <dbReference type="WBParaSite" id="L893_g9890.t1"/>
    </source>
</evidence>
<organism evidence="1 2">
    <name type="scientific">Steinernema glaseri</name>
    <dbReference type="NCBI Taxonomy" id="37863"/>
    <lineage>
        <taxon>Eukaryota</taxon>
        <taxon>Metazoa</taxon>
        <taxon>Ecdysozoa</taxon>
        <taxon>Nematoda</taxon>
        <taxon>Chromadorea</taxon>
        <taxon>Rhabditida</taxon>
        <taxon>Tylenchina</taxon>
        <taxon>Panagrolaimomorpha</taxon>
        <taxon>Strongyloidoidea</taxon>
        <taxon>Steinernematidae</taxon>
        <taxon>Steinernema</taxon>
    </lineage>
</organism>
<dbReference type="AlphaFoldDB" id="A0A1I8AW88"/>
<dbReference type="Proteomes" id="UP000095287">
    <property type="component" value="Unplaced"/>
</dbReference>
<dbReference type="WBParaSite" id="L893_g9890.t1">
    <property type="protein sequence ID" value="L893_g9890.t1"/>
    <property type="gene ID" value="L893_g9890"/>
</dbReference>
<protein>
    <submittedName>
        <fullName evidence="2">Uncharacterized protein</fullName>
    </submittedName>
</protein>
<accession>A0A1I8AW88</accession>
<name>A0A1I8AW88_9BILA</name>
<proteinExistence type="predicted"/>
<evidence type="ECO:0000313" key="1">
    <source>
        <dbReference type="Proteomes" id="UP000095287"/>
    </source>
</evidence>
<sequence>MDAEHRLCRARSMTMFRASSADLRQRFLVPRSSSVDDLRRNRLPWSYRPKTTYYDSWYGNYLSNRYARAVTPRPYLYSNFSSDYSWTPFYFSYPSYRYRSSNYNPIYYSYYYRPWSYYTSTDTDYVLDRVYGWERDRYYIPTSYYRRPRTYYTKWLY</sequence>
<reference evidence="2" key="1">
    <citation type="submission" date="2016-11" db="UniProtKB">
        <authorList>
            <consortium name="WormBaseParasite"/>
        </authorList>
    </citation>
    <scope>IDENTIFICATION</scope>
</reference>
<keyword evidence="1" id="KW-1185">Reference proteome</keyword>